<accession>A0ABW4B0V4</accession>
<dbReference type="PRINTS" id="PR00032">
    <property type="entry name" value="HTHARAC"/>
</dbReference>
<dbReference type="Proteomes" id="UP001597059">
    <property type="component" value="Unassembled WGS sequence"/>
</dbReference>
<dbReference type="PROSITE" id="PS01124">
    <property type="entry name" value="HTH_ARAC_FAMILY_2"/>
    <property type="match status" value="1"/>
</dbReference>
<keyword evidence="2" id="KW-0238">DNA-binding</keyword>
<dbReference type="InterPro" id="IPR020449">
    <property type="entry name" value="Tscrpt_reg_AraC-type_HTH"/>
</dbReference>
<evidence type="ECO:0000256" key="3">
    <source>
        <dbReference type="ARBA" id="ARBA00023163"/>
    </source>
</evidence>
<keyword evidence="3" id="KW-0804">Transcription</keyword>
<evidence type="ECO:0000313" key="6">
    <source>
        <dbReference type="Proteomes" id="UP001597059"/>
    </source>
</evidence>
<protein>
    <submittedName>
        <fullName evidence="5">Helix-turn-helix domain-containing protein</fullName>
    </submittedName>
</protein>
<keyword evidence="6" id="KW-1185">Reference proteome</keyword>
<evidence type="ECO:0000259" key="4">
    <source>
        <dbReference type="PROSITE" id="PS01124"/>
    </source>
</evidence>
<dbReference type="Pfam" id="PF14525">
    <property type="entry name" value="AraC_binding_2"/>
    <property type="match status" value="1"/>
</dbReference>
<dbReference type="RefSeq" id="WP_377366940.1">
    <property type="nucleotide sequence ID" value="NZ_JBHTMN010000011.1"/>
</dbReference>
<reference evidence="6" key="1">
    <citation type="journal article" date="2019" name="Int. J. Syst. Evol. Microbiol.">
        <title>The Global Catalogue of Microorganisms (GCM) 10K type strain sequencing project: providing services to taxonomists for standard genome sequencing and annotation.</title>
        <authorList>
            <consortium name="The Broad Institute Genomics Platform"/>
            <consortium name="The Broad Institute Genome Sequencing Center for Infectious Disease"/>
            <person name="Wu L."/>
            <person name="Ma J."/>
        </authorList>
    </citation>
    <scope>NUCLEOTIDE SEQUENCE [LARGE SCALE GENOMIC DNA]</scope>
    <source>
        <strain evidence="6">JCM 30774</strain>
    </source>
</reference>
<evidence type="ECO:0000313" key="5">
    <source>
        <dbReference type="EMBL" id="MFD1383556.1"/>
    </source>
</evidence>
<dbReference type="InterPro" id="IPR009057">
    <property type="entry name" value="Homeodomain-like_sf"/>
</dbReference>
<organism evidence="5 6">
    <name type="scientific">Rhodanobacter aciditrophus</name>
    <dbReference type="NCBI Taxonomy" id="1623218"/>
    <lineage>
        <taxon>Bacteria</taxon>
        <taxon>Pseudomonadati</taxon>
        <taxon>Pseudomonadota</taxon>
        <taxon>Gammaproteobacteria</taxon>
        <taxon>Lysobacterales</taxon>
        <taxon>Rhodanobacteraceae</taxon>
        <taxon>Rhodanobacter</taxon>
    </lineage>
</organism>
<proteinExistence type="predicted"/>
<dbReference type="InterPro" id="IPR050204">
    <property type="entry name" value="AraC_XylS_family_regulators"/>
</dbReference>
<name>A0ABW4B0V4_9GAMM</name>
<dbReference type="InterPro" id="IPR035418">
    <property type="entry name" value="AraC-bd_2"/>
</dbReference>
<feature type="domain" description="HTH araC/xylS-type" evidence="4">
    <location>
        <begin position="214"/>
        <end position="312"/>
    </location>
</feature>
<comment type="caution">
    <text evidence="5">The sequence shown here is derived from an EMBL/GenBank/DDBJ whole genome shotgun (WGS) entry which is preliminary data.</text>
</comment>
<evidence type="ECO:0000256" key="2">
    <source>
        <dbReference type="ARBA" id="ARBA00023125"/>
    </source>
</evidence>
<dbReference type="InterPro" id="IPR018060">
    <property type="entry name" value="HTH_AraC"/>
</dbReference>
<dbReference type="Pfam" id="PF12833">
    <property type="entry name" value="HTH_18"/>
    <property type="match status" value="1"/>
</dbReference>
<gene>
    <name evidence="5" type="ORF">ACFQ45_09270</name>
</gene>
<dbReference type="PANTHER" id="PTHR46796">
    <property type="entry name" value="HTH-TYPE TRANSCRIPTIONAL ACTIVATOR RHAS-RELATED"/>
    <property type="match status" value="1"/>
</dbReference>
<sequence length="312" mass="35661">MSIVLTTESLDQKERFNYWNDVVTKFYAPCVGNVAELDRFNATTTVHSFGSSEISTVDSVSIRYDRRPEDLHRIPREDIFLSVITEGEGYFSQNDRTVKHQKGDVLLYDSAKPYVFNYPKAYQSMLLRVPRALVQTKVNQLDQLGGTVFKSHTPHARLIQSLMRETNFIASEPELQEGDEFIMPTLEMITTALGKATNSQLILANETSHQKLLNEIKQFARQNITEESLSLEMIAEHKNLSIRTLSRLFAEAGETPKSWLQEQRLCGAYEAILKRRVTNVTEAALTFGYKDLSHFSRAFKRRFGCTPNSLLH</sequence>
<dbReference type="Gene3D" id="1.10.10.60">
    <property type="entry name" value="Homeodomain-like"/>
    <property type="match status" value="1"/>
</dbReference>
<evidence type="ECO:0000256" key="1">
    <source>
        <dbReference type="ARBA" id="ARBA00023015"/>
    </source>
</evidence>
<dbReference type="SMART" id="SM00342">
    <property type="entry name" value="HTH_ARAC"/>
    <property type="match status" value="1"/>
</dbReference>
<dbReference type="EMBL" id="JBHTMN010000011">
    <property type="protein sequence ID" value="MFD1383556.1"/>
    <property type="molecule type" value="Genomic_DNA"/>
</dbReference>
<keyword evidence="1" id="KW-0805">Transcription regulation</keyword>
<dbReference type="SUPFAM" id="SSF46689">
    <property type="entry name" value="Homeodomain-like"/>
    <property type="match status" value="1"/>
</dbReference>
<dbReference type="PANTHER" id="PTHR46796:SF6">
    <property type="entry name" value="ARAC SUBFAMILY"/>
    <property type="match status" value="1"/>
</dbReference>